<dbReference type="Proteomes" id="UP000461409">
    <property type="component" value="Unassembled WGS sequence"/>
</dbReference>
<dbReference type="InterPro" id="IPR039374">
    <property type="entry name" value="SIP_fam"/>
</dbReference>
<feature type="domain" description="FAD-binding FR-type" evidence="2">
    <location>
        <begin position="58"/>
        <end position="166"/>
    </location>
</feature>
<proteinExistence type="inferred from homology"/>
<organism evidence="3 4">
    <name type="scientific">Aurantiacibacter rhizosphaerae</name>
    <dbReference type="NCBI Taxonomy" id="2691582"/>
    <lineage>
        <taxon>Bacteria</taxon>
        <taxon>Pseudomonadati</taxon>
        <taxon>Pseudomonadota</taxon>
        <taxon>Alphaproteobacteria</taxon>
        <taxon>Sphingomonadales</taxon>
        <taxon>Erythrobacteraceae</taxon>
        <taxon>Aurantiacibacter</taxon>
    </lineage>
</organism>
<gene>
    <name evidence="3" type="ORF">GRF63_12025</name>
</gene>
<evidence type="ECO:0000259" key="2">
    <source>
        <dbReference type="PROSITE" id="PS51384"/>
    </source>
</evidence>
<protein>
    <submittedName>
        <fullName evidence="3">Siderophore-interacting protein</fullName>
    </submittedName>
</protein>
<accession>A0A844XFW1</accession>
<dbReference type="AlphaFoldDB" id="A0A844XFW1"/>
<dbReference type="PROSITE" id="PS51384">
    <property type="entry name" value="FAD_FR"/>
    <property type="match status" value="1"/>
</dbReference>
<evidence type="ECO:0000313" key="3">
    <source>
        <dbReference type="EMBL" id="MWV28633.1"/>
    </source>
</evidence>
<dbReference type="Gene3D" id="2.40.30.10">
    <property type="entry name" value="Translation factors"/>
    <property type="match status" value="1"/>
</dbReference>
<dbReference type="InterPro" id="IPR007037">
    <property type="entry name" value="SIP_rossman_dom"/>
</dbReference>
<dbReference type="CDD" id="cd06193">
    <property type="entry name" value="siderophore_interacting"/>
    <property type="match status" value="1"/>
</dbReference>
<dbReference type="InterPro" id="IPR013113">
    <property type="entry name" value="SIP_FAD-bd"/>
</dbReference>
<dbReference type="InterPro" id="IPR017927">
    <property type="entry name" value="FAD-bd_FR_type"/>
</dbReference>
<reference evidence="3 4" key="1">
    <citation type="submission" date="2019-12" db="EMBL/GenBank/DDBJ databases">
        <authorList>
            <person name="Lee S.D."/>
        </authorList>
    </citation>
    <scope>NUCLEOTIDE SEQUENCE [LARGE SCALE GENOMIC DNA]</scope>
    <source>
        <strain evidence="3 4">GH3-10</strain>
    </source>
</reference>
<evidence type="ECO:0000256" key="1">
    <source>
        <dbReference type="ARBA" id="ARBA00035644"/>
    </source>
</evidence>
<dbReference type="PANTHER" id="PTHR30157">
    <property type="entry name" value="FERRIC REDUCTASE, NADPH-DEPENDENT"/>
    <property type="match status" value="1"/>
</dbReference>
<dbReference type="InterPro" id="IPR039261">
    <property type="entry name" value="FNR_nucleotide-bd"/>
</dbReference>
<comment type="similarity">
    <text evidence="1">Belongs to the SIP oxidoreductase family.</text>
</comment>
<dbReference type="Pfam" id="PF08021">
    <property type="entry name" value="FAD_binding_9"/>
    <property type="match status" value="1"/>
</dbReference>
<keyword evidence="4" id="KW-1185">Reference proteome</keyword>
<dbReference type="GO" id="GO:0016491">
    <property type="term" value="F:oxidoreductase activity"/>
    <property type="evidence" value="ECO:0007669"/>
    <property type="project" value="InterPro"/>
</dbReference>
<sequence length="304" mass="33084">MRRAGDRVSCRSYHFLAPCFPAARVSSDGLPCSIPAYIGQSHPTPNPGECPIAPPNRPPPREFEVLSRHNVSPNLLRITLGGPAMAHFPDGQEGGYLKLHLPLADGKVAVRTYTIRAQRRDGLDIDFALHAETATGHAGPATDWAMTVAPGARVKVSGPGPAKPLVEGHDFYMVAGDMTALPAISVNLAALPADARGLAVIEVMDDADAQDLVKPDGVEIQWLVVPQPGSQPEALAQRLQAREWPQGSVYAWSASEFTAMKALRKYLREDRELGPDRLYISSYWKCGLTEEDHKRIKREDADAQ</sequence>
<dbReference type="SUPFAM" id="SSF63380">
    <property type="entry name" value="Riboflavin synthase domain-like"/>
    <property type="match status" value="1"/>
</dbReference>
<comment type="caution">
    <text evidence="3">The sequence shown here is derived from an EMBL/GenBank/DDBJ whole genome shotgun (WGS) entry which is preliminary data.</text>
</comment>
<dbReference type="Gene3D" id="3.40.50.80">
    <property type="entry name" value="Nucleotide-binding domain of ferredoxin-NADP reductase (FNR) module"/>
    <property type="match status" value="1"/>
</dbReference>
<dbReference type="InterPro" id="IPR017938">
    <property type="entry name" value="Riboflavin_synthase-like_b-brl"/>
</dbReference>
<reference evidence="3 4" key="2">
    <citation type="submission" date="2020-02" db="EMBL/GenBank/DDBJ databases">
        <title>Erythrobacter dongmakensis sp. nov., isolated from a tidal mudflat.</title>
        <authorList>
            <person name="Kim I.S."/>
        </authorList>
    </citation>
    <scope>NUCLEOTIDE SEQUENCE [LARGE SCALE GENOMIC DNA]</scope>
    <source>
        <strain evidence="3 4">GH3-10</strain>
    </source>
</reference>
<name>A0A844XFW1_9SPHN</name>
<dbReference type="Pfam" id="PF04954">
    <property type="entry name" value="SIP"/>
    <property type="match status" value="1"/>
</dbReference>
<evidence type="ECO:0000313" key="4">
    <source>
        <dbReference type="Proteomes" id="UP000461409"/>
    </source>
</evidence>
<dbReference type="PANTHER" id="PTHR30157:SF0">
    <property type="entry name" value="NADPH-DEPENDENT FERRIC-CHELATE REDUCTASE"/>
    <property type="match status" value="1"/>
</dbReference>
<dbReference type="EMBL" id="WUBR01000002">
    <property type="protein sequence ID" value="MWV28633.1"/>
    <property type="molecule type" value="Genomic_DNA"/>
</dbReference>